<reference evidence="3 4" key="1">
    <citation type="submission" date="2023-04" db="EMBL/GenBank/DDBJ databases">
        <title>The genome sequence of Polyangium sorediatum DSM14670.</title>
        <authorList>
            <person name="Zhang X."/>
        </authorList>
    </citation>
    <scope>NUCLEOTIDE SEQUENCE [LARGE SCALE GENOMIC DNA]</scope>
    <source>
        <strain evidence="3 4">DSM 14670</strain>
    </source>
</reference>
<gene>
    <name evidence="3" type="ORF">QHF89_23420</name>
</gene>
<evidence type="ECO:0000313" key="4">
    <source>
        <dbReference type="Proteomes" id="UP001160301"/>
    </source>
</evidence>
<feature type="chain" id="PRO_5047256243" evidence="2">
    <location>
        <begin position="23"/>
        <end position="719"/>
    </location>
</feature>
<feature type="signal peptide" evidence="2">
    <location>
        <begin position="1"/>
        <end position="22"/>
    </location>
</feature>
<accession>A0ABT6NVV5</accession>
<evidence type="ECO:0000256" key="1">
    <source>
        <dbReference type="SAM" id="Coils"/>
    </source>
</evidence>
<dbReference type="Proteomes" id="UP001160301">
    <property type="component" value="Unassembled WGS sequence"/>
</dbReference>
<evidence type="ECO:0000256" key="2">
    <source>
        <dbReference type="SAM" id="SignalP"/>
    </source>
</evidence>
<keyword evidence="1" id="KW-0175">Coiled coil</keyword>
<organism evidence="3 4">
    <name type="scientific">Polyangium sorediatum</name>
    <dbReference type="NCBI Taxonomy" id="889274"/>
    <lineage>
        <taxon>Bacteria</taxon>
        <taxon>Pseudomonadati</taxon>
        <taxon>Myxococcota</taxon>
        <taxon>Polyangia</taxon>
        <taxon>Polyangiales</taxon>
        <taxon>Polyangiaceae</taxon>
        <taxon>Polyangium</taxon>
    </lineage>
</organism>
<keyword evidence="2" id="KW-0732">Signal</keyword>
<keyword evidence="4" id="KW-1185">Reference proteome</keyword>
<evidence type="ECO:0000313" key="3">
    <source>
        <dbReference type="EMBL" id="MDI1432464.1"/>
    </source>
</evidence>
<proteinExistence type="predicted"/>
<dbReference type="RefSeq" id="WP_284720852.1">
    <property type="nucleotide sequence ID" value="NZ_JARZHI010000021.1"/>
</dbReference>
<comment type="caution">
    <text evidence="3">The sequence shown here is derived from an EMBL/GenBank/DDBJ whole genome shotgun (WGS) entry which is preliminary data.</text>
</comment>
<protein>
    <submittedName>
        <fullName evidence="3">Uncharacterized protein</fullName>
    </submittedName>
</protein>
<dbReference type="EMBL" id="JARZHI010000021">
    <property type="protein sequence ID" value="MDI1432464.1"/>
    <property type="molecule type" value="Genomic_DNA"/>
</dbReference>
<feature type="coiled-coil region" evidence="1">
    <location>
        <begin position="230"/>
        <end position="257"/>
    </location>
</feature>
<name>A0ABT6NVV5_9BACT</name>
<sequence length="719" mass="77227">MNRLLVCWIVVFALLVPAHARAGTPYSVHWEMLQESNSCEDARLNIPGGAYFHANRMPLATFEVPGAYAAIPNGPRSNVAEAPFDSVLLRMGTNEFTFGVQNAKGNDTCVRAQNFVTLVSIPLGIQKPLFHVRRDGTAFSGSTQVGLSLSEINPPLAQAIANLEVEIAAERKWLIENASKAANLAERLDLLQQIDTELHDLVSRPLDEISEVDLDAILERYGDVVDEATREALKQLLADLKKSVQELKDELASLLEHFGAQADAVADLVTGEARAAGFSPEDPWEYSLTSSEVPWVEVPDVSGAAGAFDPGKDPYAAYADAVIEALSQDVQGGKVILRGDFVTNVRAWRSNTAAIEKALAARVSISQAETSAFLQAQIRVTEYVRQFMDASDWFLDSPIPADVRAQVDGVLKNAFADMAEQMKESLNVWEAIALGPEQGSFVETVRAFAGAMSFVGEGAAAYAEVMQTLVHASSRIAIGFVPYAGPALDLCEAVTGKLFCLPGGKDLTTGERVFSAIGFGIGSVIVPMKGVKNAGVTPGAKEIAQQVVNLGDDLGLALQNRFITKWKGLGVQHGSVELITDFANEFERKAILHLMKDKGHKVLGVGGSVRDALGIAKTSPVPDFATISKTDGLVLSEVKAVTSGSVDVTKVLKQLNSAVTTLKGKNLDGLVERVQIIAPKGAGYKNDYIPKDGKLFNFKTQKFVAMSARPDLVVHVLEL</sequence>